<feature type="non-terminal residue" evidence="2">
    <location>
        <position position="108"/>
    </location>
</feature>
<keyword evidence="1" id="KW-0472">Membrane</keyword>
<dbReference type="EMBL" id="CAJHNH020000294">
    <property type="protein sequence ID" value="CAG5116744.1"/>
    <property type="molecule type" value="Genomic_DNA"/>
</dbReference>
<dbReference type="AlphaFoldDB" id="A0A8S3YJ33"/>
<dbReference type="InterPro" id="IPR032006">
    <property type="entry name" value="TMIE"/>
</dbReference>
<evidence type="ECO:0000313" key="3">
    <source>
        <dbReference type="Proteomes" id="UP000678393"/>
    </source>
</evidence>
<gene>
    <name evidence="2" type="ORF">CUNI_LOCUS2302</name>
</gene>
<name>A0A8S3YJ33_9EUPU</name>
<dbReference type="PANTHER" id="PTHR28635">
    <property type="entry name" value="TRANSMEMBRANE INNER EAR EXPRESSED PROTEIN"/>
    <property type="match status" value="1"/>
</dbReference>
<evidence type="ECO:0000256" key="1">
    <source>
        <dbReference type="SAM" id="Phobius"/>
    </source>
</evidence>
<protein>
    <submittedName>
        <fullName evidence="2">Uncharacterized protein</fullName>
    </submittedName>
</protein>
<keyword evidence="1" id="KW-1133">Transmembrane helix</keyword>
<reference evidence="2" key="1">
    <citation type="submission" date="2021-04" db="EMBL/GenBank/DDBJ databases">
        <authorList>
            <consortium name="Molecular Ecology Group"/>
        </authorList>
    </citation>
    <scope>NUCLEOTIDE SEQUENCE</scope>
</reference>
<accession>A0A8S3YJ33</accession>
<sequence length="108" mass="12504">MYKHILKKRGGGDFYALWRGGGRTSSVTISGAVKRGIETEVLGPLRIWHIIGISLTILSSAVFMLCCCCNFRVPRTRQQIEENYLKRKINKRYLHLLERNPEKLITKR</sequence>
<keyword evidence="1" id="KW-0812">Transmembrane</keyword>
<organism evidence="2 3">
    <name type="scientific">Candidula unifasciata</name>
    <dbReference type="NCBI Taxonomy" id="100452"/>
    <lineage>
        <taxon>Eukaryota</taxon>
        <taxon>Metazoa</taxon>
        <taxon>Spiralia</taxon>
        <taxon>Lophotrochozoa</taxon>
        <taxon>Mollusca</taxon>
        <taxon>Gastropoda</taxon>
        <taxon>Heterobranchia</taxon>
        <taxon>Euthyneura</taxon>
        <taxon>Panpulmonata</taxon>
        <taxon>Eupulmonata</taxon>
        <taxon>Stylommatophora</taxon>
        <taxon>Helicina</taxon>
        <taxon>Helicoidea</taxon>
        <taxon>Geomitridae</taxon>
        <taxon>Candidula</taxon>
    </lineage>
</organism>
<dbReference type="Proteomes" id="UP000678393">
    <property type="component" value="Unassembled WGS sequence"/>
</dbReference>
<proteinExistence type="predicted"/>
<dbReference type="OrthoDB" id="6154284at2759"/>
<feature type="transmembrane region" description="Helical" evidence="1">
    <location>
        <begin position="47"/>
        <end position="71"/>
    </location>
</feature>
<dbReference type="PANTHER" id="PTHR28635:SF1">
    <property type="entry name" value="TRANSMEMBRANE INNER EAR EXPRESSED PROTEIN"/>
    <property type="match status" value="1"/>
</dbReference>
<keyword evidence="3" id="KW-1185">Reference proteome</keyword>
<evidence type="ECO:0000313" key="2">
    <source>
        <dbReference type="EMBL" id="CAG5116744.1"/>
    </source>
</evidence>
<dbReference type="Pfam" id="PF16038">
    <property type="entry name" value="TMIE"/>
    <property type="match status" value="1"/>
</dbReference>
<comment type="caution">
    <text evidence="2">The sequence shown here is derived from an EMBL/GenBank/DDBJ whole genome shotgun (WGS) entry which is preliminary data.</text>
</comment>